<dbReference type="InterPro" id="IPR006059">
    <property type="entry name" value="SBP"/>
</dbReference>
<dbReference type="InterPro" id="IPR006311">
    <property type="entry name" value="TAT_signal"/>
</dbReference>
<dbReference type="NCBIfam" id="TIGR01409">
    <property type="entry name" value="TAT_signal_seq"/>
    <property type="match status" value="1"/>
</dbReference>
<evidence type="ECO:0000313" key="3">
    <source>
        <dbReference type="Proteomes" id="UP000076038"/>
    </source>
</evidence>
<feature type="chain" id="PRO_5007512560" evidence="1">
    <location>
        <begin position="25"/>
        <end position="441"/>
    </location>
</feature>
<keyword evidence="1" id="KW-0732">Signal</keyword>
<dbReference type="Pfam" id="PF13416">
    <property type="entry name" value="SBP_bac_8"/>
    <property type="match status" value="1"/>
</dbReference>
<dbReference type="PROSITE" id="PS51318">
    <property type="entry name" value="TAT"/>
    <property type="match status" value="1"/>
</dbReference>
<protein>
    <submittedName>
        <fullName evidence="2">sn-glycerol-3-phosphate-binding periplasmic protein UgpB</fullName>
    </submittedName>
</protein>
<gene>
    <name evidence="2" type="primary">ugpB_1</name>
    <name evidence="2" type="ORF">A3Q41_01848</name>
</gene>
<evidence type="ECO:0000313" key="2">
    <source>
        <dbReference type="EMBL" id="AMY23151.1"/>
    </source>
</evidence>
<dbReference type="PANTHER" id="PTHR43649:SF30">
    <property type="entry name" value="ABC TRANSPORTER SUBSTRATE-BINDING PROTEIN"/>
    <property type="match status" value="1"/>
</dbReference>
<name>A0A143QJN6_RHOFA</name>
<accession>A0A143QJN6</accession>
<dbReference type="InterPro" id="IPR019546">
    <property type="entry name" value="TAT_signal_bac_arc"/>
</dbReference>
<evidence type="ECO:0000256" key="1">
    <source>
        <dbReference type="SAM" id="SignalP"/>
    </source>
</evidence>
<dbReference type="InterPro" id="IPR050490">
    <property type="entry name" value="Bact_solute-bd_prot1"/>
</dbReference>
<dbReference type="OrthoDB" id="2510110at2"/>
<sequence>MAHIINRRGFLTLTGAAAAAAALAACSGPGSGSSGGGGVEGDANTINFWSNHPGKSQEFEKELISRFQAQNPGLTVNLIDGGKNYEEVSQKFNAALSGNDVPDVVVLSDVWWFNYALTGAIEPLDKHFSAAGVDQSDYVDSLLADYNWNGSHWALPYARSTPLFYYNKAVWSAAGLPDRGPATWQEFDEWGPRIQAVVGNGKLAHGWGNAVDYLGWTFEGPIWTFGGSYSDQFELKFDDPNTIAAGKFLQDMIHTKKYAAVSNDIANDFAAGILASTIASTGDLSTITKGAAFEFGTAFLPATDGAPGCPTGGAGLAIPAKISDERKVNALKFIDFVTNGANTAYFSQNTGYMPVRKSAQQDPSEVAFLEANPNAKTAVDQLARTRSQDAARVFVPGGDKIIGSGLEQIALQNADVATTFASVSDQLQQIIDRQITPKLPK</sequence>
<dbReference type="PANTHER" id="PTHR43649">
    <property type="entry name" value="ARABINOSE-BINDING PROTEIN-RELATED"/>
    <property type="match status" value="1"/>
</dbReference>
<organism evidence="2 3">
    <name type="scientific">Rhodococcoides fascians</name>
    <name type="common">Rhodococcus fascians</name>
    <dbReference type="NCBI Taxonomy" id="1828"/>
    <lineage>
        <taxon>Bacteria</taxon>
        <taxon>Bacillati</taxon>
        <taxon>Actinomycetota</taxon>
        <taxon>Actinomycetes</taxon>
        <taxon>Mycobacteriales</taxon>
        <taxon>Nocardiaceae</taxon>
        <taxon>Rhodococcoides</taxon>
    </lineage>
</organism>
<dbReference type="CDD" id="cd14748">
    <property type="entry name" value="PBP2_UgpB"/>
    <property type="match status" value="1"/>
</dbReference>
<dbReference type="Gene3D" id="3.40.190.10">
    <property type="entry name" value="Periplasmic binding protein-like II"/>
    <property type="match status" value="1"/>
</dbReference>
<dbReference type="RefSeq" id="WP_063216382.1">
    <property type="nucleotide sequence ID" value="NZ_CP015220.1"/>
</dbReference>
<reference evidence="3" key="2">
    <citation type="submission" date="2016-04" db="EMBL/GenBank/DDBJ databases">
        <title>Complete Genome and Plasmid Sequences for Rhodococcus fascians D188 and Draft Sequences for Rhodococcus spp. Isolates PBTS 1 and PBTS 2.</title>
        <authorList>
            <person name="Stamer R."/>
            <person name="Vereecke D."/>
            <person name="Zhang Y."/>
            <person name="Schilkey F."/>
            <person name="Devitt N."/>
            <person name="Randall J."/>
        </authorList>
    </citation>
    <scope>NUCLEOTIDE SEQUENCE [LARGE SCALE GENOMIC DNA]</scope>
    <source>
        <strain evidence="3">PBTS2</strain>
    </source>
</reference>
<dbReference type="PROSITE" id="PS51257">
    <property type="entry name" value="PROKAR_LIPOPROTEIN"/>
    <property type="match status" value="1"/>
</dbReference>
<dbReference type="KEGG" id="rhs:A3Q41_01848"/>
<dbReference type="AlphaFoldDB" id="A0A143QJN6"/>
<dbReference type="Proteomes" id="UP000076038">
    <property type="component" value="Chromosome"/>
</dbReference>
<dbReference type="EMBL" id="CP015220">
    <property type="protein sequence ID" value="AMY23151.1"/>
    <property type="molecule type" value="Genomic_DNA"/>
</dbReference>
<feature type="signal peptide" evidence="1">
    <location>
        <begin position="1"/>
        <end position="24"/>
    </location>
</feature>
<dbReference type="PATRIC" id="fig|1653479.3.peg.1869"/>
<reference evidence="2 3" key="1">
    <citation type="journal article" date="2016" name="Genome Announc.">
        <title>Complete Genome and Plasmid Sequences for Rhodococcus fascians D188 and Draft Sequences for Rhodococcus Isolates PBTS 1 and PBTS 2.</title>
        <authorList>
            <person name="Stamler R.A."/>
            <person name="Vereecke D."/>
            <person name="Zhang Y."/>
            <person name="Schilkey F."/>
            <person name="Devitt N."/>
            <person name="Randall J.J."/>
        </authorList>
    </citation>
    <scope>NUCLEOTIDE SEQUENCE [LARGE SCALE GENOMIC DNA]</scope>
    <source>
        <strain evidence="2 3">PBTS2</strain>
    </source>
</reference>
<proteinExistence type="predicted"/>
<dbReference type="SUPFAM" id="SSF53850">
    <property type="entry name" value="Periplasmic binding protein-like II"/>
    <property type="match status" value="1"/>
</dbReference>
<keyword evidence="3" id="KW-1185">Reference proteome</keyword>